<evidence type="ECO:0000256" key="1">
    <source>
        <dbReference type="SAM" id="MobiDB-lite"/>
    </source>
</evidence>
<evidence type="ECO:0000313" key="3">
    <source>
        <dbReference type="Proteomes" id="UP001596435"/>
    </source>
</evidence>
<sequence>MSQDKDQALRRERELAEQEAERQYQAAQAAELAVARSWWTRLTPAQREGLAAAVNRQAWKEMTARAGTALGEIAPQFAYGWPARTAGSRRGIYGIVRPCPALVAHCPSCSPCGSSHETPGKRASWPRPASTPHASPTSTSPTTSRTPSADPSAPARSGRAGLAPKAGRRAAPEDGRMVGYSWAVVNGNREGRSHDSRGKSADDDRSGIRAVVEAIVRAFDERGDAPAGGGRPSPDSGRGRRG</sequence>
<reference evidence="3" key="1">
    <citation type="journal article" date="2019" name="Int. J. Syst. Evol. Microbiol.">
        <title>The Global Catalogue of Microorganisms (GCM) 10K type strain sequencing project: providing services to taxonomists for standard genome sequencing and annotation.</title>
        <authorList>
            <consortium name="The Broad Institute Genomics Platform"/>
            <consortium name="The Broad Institute Genome Sequencing Center for Infectious Disease"/>
            <person name="Wu L."/>
            <person name="Ma J."/>
        </authorList>
    </citation>
    <scope>NUCLEOTIDE SEQUENCE [LARGE SCALE GENOMIC DNA]</scope>
    <source>
        <strain evidence="3">CGMCC 1.12859</strain>
    </source>
</reference>
<dbReference type="EMBL" id="JBHTAJ010000053">
    <property type="protein sequence ID" value="MFC7182807.1"/>
    <property type="molecule type" value="Genomic_DNA"/>
</dbReference>
<keyword evidence="3" id="KW-1185">Reference proteome</keyword>
<feature type="compositionally biased region" description="Low complexity" evidence="1">
    <location>
        <begin position="126"/>
        <end position="160"/>
    </location>
</feature>
<feature type="region of interest" description="Disordered" evidence="1">
    <location>
        <begin position="109"/>
        <end position="174"/>
    </location>
</feature>
<gene>
    <name evidence="2" type="ORF">ACFQMG_24975</name>
</gene>
<feature type="region of interest" description="Disordered" evidence="1">
    <location>
        <begin position="187"/>
        <end position="242"/>
    </location>
</feature>
<feature type="region of interest" description="Disordered" evidence="1">
    <location>
        <begin position="1"/>
        <end position="22"/>
    </location>
</feature>
<accession>A0ABW2G3N4</accession>
<dbReference type="Proteomes" id="UP001596435">
    <property type="component" value="Unassembled WGS sequence"/>
</dbReference>
<feature type="compositionally biased region" description="Basic and acidic residues" evidence="1">
    <location>
        <begin position="189"/>
        <end position="207"/>
    </location>
</feature>
<evidence type="ECO:0000313" key="2">
    <source>
        <dbReference type="EMBL" id="MFC7182807.1"/>
    </source>
</evidence>
<name>A0ABW2G3N4_9ACTN</name>
<protein>
    <submittedName>
        <fullName evidence="2">Uncharacterized protein</fullName>
    </submittedName>
</protein>
<organism evidence="2 3">
    <name type="scientific">Kitasatospora paranensis</name>
    <dbReference type="NCBI Taxonomy" id="258053"/>
    <lineage>
        <taxon>Bacteria</taxon>
        <taxon>Bacillati</taxon>
        <taxon>Actinomycetota</taxon>
        <taxon>Actinomycetes</taxon>
        <taxon>Kitasatosporales</taxon>
        <taxon>Streptomycetaceae</taxon>
        <taxon>Kitasatospora</taxon>
    </lineage>
</organism>
<dbReference type="RefSeq" id="WP_345703698.1">
    <property type="nucleotide sequence ID" value="NZ_BAABKV010000001.1"/>
</dbReference>
<proteinExistence type="predicted"/>
<comment type="caution">
    <text evidence="2">The sequence shown here is derived from an EMBL/GenBank/DDBJ whole genome shotgun (WGS) entry which is preliminary data.</text>
</comment>